<evidence type="ECO:0000313" key="1">
    <source>
        <dbReference type="EMBL" id="PCS01339.1"/>
    </source>
</evidence>
<dbReference type="Proteomes" id="UP000218181">
    <property type="component" value="Unassembled WGS sequence"/>
</dbReference>
<name>A0A2A5RPM8_9LACT</name>
<dbReference type="AlphaFoldDB" id="A0A2A5RPM8"/>
<dbReference type="Pfam" id="PF06115">
    <property type="entry name" value="DUF956"/>
    <property type="match status" value="1"/>
</dbReference>
<organism evidence="1 2">
    <name type="scientific">Lactococcus fujiensis JCM 16395</name>
    <dbReference type="NCBI Taxonomy" id="1291764"/>
    <lineage>
        <taxon>Bacteria</taxon>
        <taxon>Bacillati</taxon>
        <taxon>Bacillota</taxon>
        <taxon>Bacilli</taxon>
        <taxon>Lactobacillales</taxon>
        <taxon>Streptococcaceae</taxon>
        <taxon>Lactococcus</taxon>
    </lineage>
</organism>
<dbReference type="OrthoDB" id="2243464at2"/>
<gene>
    <name evidence="1" type="ORF">RT41_GL000103</name>
</gene>
<protein>
    <submittedName>
        <fullName evidence="1">Uncharacterized protein</fullName>
    </submittedName>
</protein>
<proteinExistence type="predicted"/>
<comment type="caution">
    <text evidence="1">The sequence shown here is derived from an EMBL/GenBank/DDBJ whole genome shotgun (WGS) entry which is preliminary data.</text>
</comment>
<sequence length="118" mass="13293">MIDLANNEIELKTSATVFLGAQMEGYIKIGNLGFEFEYKNKRLGKNISLAWYDIVKVEMNVSVRGKLKNAFSIETSSQTILNFISDDAGKILKLIREHIGKDRVVRAPNLLSVFSLKN</sequence>
<accession>A0A2A5RPM8</accession>
<dbReference type="InterPro" id="IPR010360">
    <property type="entry name" value="DUF956"/>
</dbReference>
<evidence type="ECO:0000313" key="2">
    <source>
        <dbReference type="Proteomes" id="UP000218181"/>
    </source>
</evidence>
<reference evidence="1 2" key="1">
    <citation type="submission" date="2014-12" db="EMBL/GenBank/DDBJ databases">
        <title>Draft genome sequences of 10 type strains of Lactococcus.</title>
        <authorList>
            <person name="Sun Z."/>
            <person name="Zhong Z."/>
            <person name="Liu W."/>
            <person name="Zhang W."/>
            <person name="Zhang H."/>
        </authorList>
    </citation>
    <scope>NUCLEOTIDE SEQUENCE [LARGE SCALE GENOMIC DNA]</scope>
    <source>
        <strain evidence="1 2">JCM 16395</strain>
    </source>
</reference>
<dbReference type="EMBL" id="JXJU01000001">
    <property type="protein sequence ID" value="PCS01339.1"/>
    <property type="molecule type" value="Genomic_DNA"/>
</dbReference>
<keyword evidence="2" id="KW-1185">Reference proteome</keyword>
<dbReference type="RefSeq" id="WP_054639027.1">
    <property type="nucleotide sequence ID" value="NZ_BBAL01000001.1"/>
</dbReference>
<dbReference type="STRING" id="1291764.GCA_001311235_00467"/>